<dbReference type="PANTHER" id="PTHR21405:SF0">
    <property type="entry name" value="TETRATRICOPEPTIDE REPEAT PROTEIN 36"/>
    <property type="match status" value="1"/>
</dbReference>
<evidence type="ECO:0000313" key="2">
    <source>
        <dbReference type="EMBL" id="ORZ21245.1"/>
    </source>
</evidence>
<evidence type="ECO:0000313" key="3">
    <source>
        <dbReference type="Proteomes" id="UP000193560"/>
    </source>
</evidence>
<dbReference type="PANTHER" id="PTHR21405">
    <property type="entry name" value="CDNA SEQUENCE BC021608"/>
    <property type="match status" value="1"/>
</dbReference>
<protein>
    <submittedName>
        <fullName evidence="2">Uncharacterized protein</fullName>
    </submittedName>
</protein>
<dbReference type="InterPro" id="IPR038906">
    <property type="entry name" value="TTC36"/>
</dbReference>
<dbReference type="GO" id="GO:0006570">
    <property type="term" value="P:tyrosine metabolic process"/>
    <property type="evidence" value="ECO:0007669"/>
    <property type="project" value="TreeGrafter"/>
</dbReference>
<comment type="similarity">
    <text evidence="1">Belongs to the TTC36 family.</text>
</comment>
<dbReference type="Proteomes" id="UP000193560">
    <property type="component" value="Unassembled WGS sequence"/>
</dbReference>
<dbReference type="SMART" id="SM00028">
    <property type="entry name" value="TPR"/>
    <property type="match status" value="3"/>
</dbReference>
<keyword evidence="3" id="KW-1185">Reference proteome</keyword>
<dbReference type="SUPFAM" id="SSF48452">
    <property type="entry name" value="TPR-like"/>
    <property type="match status" value="1"/>
</dbReference>
<dbReference type="STRING" id="90262.A0A1X2IRX1"/>
<dbReference type="InterPro" id="IPR019734">
    <property type="entry name" value="TPR_rpt"/>
</dbReference>
<proteinExistence type="inferred from homology"/>
<dbReference type="Gene3D" id="1.25.40.10">
    <property type="entry name" value="Tetratricopeptide repeat domain"/>
    <property type="match status" value="1"/>
</dbReference>
<accession>A0A1X2IRX1</accession>
<comment type="caution">
    <text evidence="2">The sequence shown here is derived from an EMBL/GenBank/DDBJ whole genome shotgun (WGS) entry which is preliminary data.</text>
</comment>
<dbReference type="InterPro" id="IPR011990">
    <property type="entry name" value="TPR-like_helical_dom_sf"/>
</dbReference>
<organism evidence="2 3">
    <name type="scientific">Absidia repens</name>
    <dbReference type="NCBI Taxonomy" id="90262"/>
    <lineage>
        <taxon>Eukaryota</taxon>
        <taxon>Fungi</taxon>
        <taxon>Fungi incertae sedis</taxon>
        <taxon>Mucoromycota</taxon>
        <taxon>Mucoromycotina</taxon>
        <taxon>Mucoromycetes</taxon>
        <taxon>Mucorales</taxon>
        <taxon>Cunninghamellaceae</taxon>
        <taxon>Absidia</taxon>
    </lineage>
</organism>
<sequence>MSQTDDAVLELIFNPEAQGVGFEAVAQSVQDNPVKAIDPELLDKLKSMEREAVTLAEQEDTDGALAILGKCIELEKGYASAYNNRAQIYRIRDEKEKALEDLGHVIRLGEGQPKVLRQAYTQRAILRRQQGDVHGSRADFEMGAKLGNPFARNIAVGENPYAKMCNQIMMEVMGRELKGGACASDNK</sequence>
<dbReference type="OrthoDB" id="539634at2759"/>
<dbReference type="EMBL" id="MCGE01000005">
    <property type="protein sequence ID" value="ORZ21245.1"/>
    <property type="molecule type" value="Genomic_DNA"/>
</dbReference>
<evidence type="ECO:0000256" key="1">
    <source>
        <dbReference type="ARBA" id="ARBA00006995"/>
    </source>
</evidence>
<gene>
    <name evidence="2" type="ORF">BCR42DRAFT_407153</name>
</gene>
<name>A0A1X2IRX1_9FUNG</name>
<reference evidence="2 3" key="1">
    <citation type="submission" date="2016-07" db="EMBL/GenBank/DDBJ databases">
        <title>Pervasive Adenine N6-methylation of Active Genes in Fungi.</title>
        <authorList>
            <consortium name="DOE Joint Genome Institute"/>
            <person name="Mondo S.J."/>
            <person name="Dannebaum R.O."/>
            <person name="Kuo R.C."/>
            <person name="Labutti K."/>
            <person name="Haridas S."/>
            <person name="Kuo A."/>
            <person name="Salamov A."/>
            <person name="Ahrendt S.R."/>
            <person name="Lipzen A."/>
            <person name="Sullivan W."/>
            <person name="Andreopoulos W.B."/>
            <person name="Clum A."/>
            <person name="Lindquist E."/>
            <person name="Daum C."/>
            <person name="Ramamoorthy G.K."/>
            <person name="Gryganskyi A."/>
            <person name="Culley D."/>
            <person name="Magnuson J.K."/>
            <person name="James T.Y."/>
            <person name="O'Malley M.A."/>
            <person name="Stajich J.E."/>
            <person name="Spatafora J.W."/>
            <person name="Visel A."/>
            <person name="Grigoriev I.V."/>
        </authorList>
    </citation>
    <scope>NUCLEOTIDE SEQUENCE [LARGE SCALE GENOMIC DNA]</scope>
    <source>
        <strain evidence="2 3">NRRL 1336</strain>
    </source>
</reference>
<dbReference type="AlphaFoldDB" id="A0A1X2IRX1"/>